<keyword evidence="1 2" id="KW-0378">Hydrolase</keyword>
<dbReference type="InterPro" id="IPR000086">
    <property type="entry name" value="NUDIX_hydrolase_dom"/>
</dbReference>
<comment type="caution">
    <text evidence="4">The sequence shown here is derived from an EMBL/GenBank/DDBJ whole genome shotgun (WGS) entry which is preliminary data.</text>
</comment>
<protein>
    <submittedName>
        <fullName evidence="4">Putative nudix protein</fullName>
    </submittedName>
</protein>
<dbReference type="PROSITE" id="PS00893">
    <property type="entry name" value="NUDIX_BOX"/>
    <property type="match status" value="1"/>
</dbReference>
<keyword evidence="5" id="KW-1185">Reference proteome</keyword>
<comment type="similarity">
    <text evidence="2">Belongs to the Nudix hydrolase family.</text>
</comment>
<sequence length="343" mass="38372">MIGRLGKSSYGTLLQCSRSSVPALTTKPMTLSHRHIHMSPSPSLKSSSTTPPIPLVGLGVFIIHPTHPLSTRENPMYLLGERINSTAANTWGLPGGHLEFGETFEEGASREVLEETGLCIPPKELKFFRCRNLIMKEEKRHFVSVFMVGVWDGKGEGPKVMEKEKCRGWEWVSWEETKEWVELKNAGRKLFPGMGSLIKELNGYDDLSEADSIRLLLLHPGTLGSPIQSDLIHTSLSECRCDIHGNCTALSYVWGDANDTIHIFVNGFRFVVTANLAAALHDLCDEKRQLRLWADAVCINQKNNVECSQQVGLTKEIYSYAQNTVVYLGALVERTKCLFELMH</sequence>
<evidence type="ECO:0000313" key="4">
    <source>
        <dbReference type="EMBL" id="KAF5877650.1"/>
    </source>
</evidence>
<dbReference type="PRINTS" id="PR00502">
    <property type="entry name" value="NUDIXFAMILY"/>
</dbReference>
<dbReference type="FunFam" id="3.90.79.10:FF:000060">
    <property type="entry name" value="Nudix hydrolase 1"/>
    <property type="match status" value="1"/>
</dbReference>
<feature type="domain" description="Nudix hydrolase" evidence="3">
    <location>
        <begin position="53"/>
        <end position="196"/>
    </location>
</feature>
<dbReference type="GeneID" id="59256134"/>
<dbReference type="InterPro" id="IPR020476">
    <property type="entry name" value="Nudix_hydrolase"/>
</dbReference>
<dbReference type="PANTHER" id="PTHR16099">
    <property type="entry name" value="8-OXO-DGTP DIPHOSPHATES NUDT15"/>
    <property type="match status" value="1"/>
</dbReference>
<dbReference type="InterPro" id="IPR020084">
    <property type="entry name" value="NUDIX_hydrolase_CS"/>
</dbReference>
<dbReference type="CDD" id="cd04678">
    <property type="entry name" value="NUDIX_MTH2_Nudt15"/>
    <property type="match status" value="1"/>
</dbReference>
<organism evidence="4 5">
    <name type="scientific">Botrytis fragariae</name>
    <dbReference type="NCBI Taxonomy" id="1964551"/>
    <lineage>
        <taxon>Eukaryota</taxon>
        <taxon>Fungi</taxon>
        <taxon>Dikarya</taxon>
        <taxon>Ascomycota</taxon>
        <taxon>Pezizomycotina</taxon>
        <taxon>Leotiomycetes</taxon>
        <taxon>Helotiales</taxon>
        <taxon>Sclerotiniaceae</taxon>
        <taxon>Botrytis</taxon>
    </lineage>
</organism>
<dbReference type="PROSITE" id="PS51462">
    <property type="entry name" value="NUDIX"/>
    <property type="match status" value="1"/>
</dbReference>
<dbReference type="SUPFAM" id="SSF55811">
    <property type="entry name" value="Nudix"/>
    <property type="match status" value="1"/>
</dbReference>
<dbReference type="RefSeq" id="XP_037196596.1">
    <property type="nucleotide sequence ID" value="XM_037332442.1"/>
</dbReference>
<evidence type="ECO:0000259" key="3">
    <source>
        <dbReference type="PROSITE" id="PS51462"/>
    </source>
</evidence>
<dbReference type="OrthoDB" id="447842at2759"/>
<dbReference type="PANTHER" id="PTHR16099:SF5">
    <property type="entry name" value="NUCLEOTIDE TRIPHOSPHATE DIPHOSPHATASE NUDT15"/>
    <property type="match status" value="1"/>
</dbReference>
<dbReference type="InterPro" id="IPR010730">
    <property type="entry name" value="HET"/>
</dbReference>
<gene>
    <name evidence="4" type="ORF">Bfra_002017</name>
</gene>
<dbReference type="Proteomes" id="UP000531561">
    <property type="component" value="Unassembled WGS sequence"/>
</dbReference>
<dbReference type="AlphaFoldDB" id="A0A8H6EMU1"/>
<dbReference type="GO" id="GO:0005829">
    <property type="term" value="C:cytosol"/>
    <property type="evidence" value="ECO:0007669"/>
    <property type="project" value="TreeGrafter"/>
</dbReference>
<evidence type="ECO:0000256" key="1">
    <source>
        <dbReference type="ARBA" id="ARBA00022801"/>
    </source>
</evidence>
<dbReference type="Pfam" id="PF06985">
    <property type="entry name" value="HET"/>
    <property type="match status" value="1"/>
</dbReference>
<evidence type="ECO:0000313" key="5">
    <source>
        <dbReference type="Proteomes" id="UP000531561"/>
    </source>
</evidence>
<dbReference type="Gene3D" id="3.90.79.10">
    <property type="entry name" value="Nucleoside Triphosphate Pyrophosphohydrolase"/>
    <property type="match status" value="1"/>
</dbReference>
<dbReference type="EMBL" id="JABFCT010000003">
    <property type="protein sequence ID" value="KAF5877650.1"/>
    <property type="molecule type" value="Genomic_DNA"/>
</dbReference>
<dbReference type="GO" id="GO:0035539">
    <property type="term" value="F:8-oxo-7,8-dihydrodeoxyguanosine triphosphate pyrophosphatase activity"/>
    <property type="evidence" value="ECO:0007669"/>
    <property type="project" value="TreeGrafter"/>
</dbReference>
<name>A0A8H6EMU1_9HELO</name>
<accession>A0A8H6EMU1</accession>
<dbReference type="GO" id="GO:0006203">
    <property type="term" value="P:dGTP catabolic process"/>
    <property type="evidence" value="ECO:0007669"/>
    <property type="project" value="TreeGrafter"/>
</dbReference>
<dbReference type="InterPro" id="IPR015797">
    <property type="entry name" value="NUDIX_hydrolase-like_dom_sf"/>
</dbReference>
<proteinExistence type="inferred from homology"/>
<evidence type="ECO:0000256" key="2">
    <source>
        <dbReference type="RuleBase" id="RU003476"/>
    </source>
</evidence>
<dbReference type="Pfam" id="PF00293">
    <property type="entry name" value="NUDIX"/>
    <property type="match status" value="1"/>
</dbReference>
<reference evidence="4 5" key="1">
    <citation type="journal article" date="2020" name="Phytopathology">
        <title>A high-quality genome resource of Botrytis fragariae, a new and rapidly spreading fungal pathogen causing strawberry gray mold in the U.S.A.</title>
        <authorList>
            <person name="Wu Y."/>
            <person name="Saski C.A."/>
            <person name="Schnabel G."/>
            <person name="Xiao S."/>
            <person name="Hu M."/>
        </authorList>
    </citation>
    <scope>NUCLEOTIDE SEQUENCE [LARGE SCALE GENOMIC DNA]</scope>
    <source>
        <strain evidence="4 5">BVB16</strain>
    </source>
</reference>